<dbReference type="KEGG" id="pbf:CFX0092_A1016"/>
<dbReference type="PANTHER" id="PTHR35561">
    <property type="entry name" value="RNA 2',3'-CYCLIC PHOSPHODIESTERASE"/>
    <property type="match status" value="1"/>
</dbReference>
<evidence type="ECO:0000256" key="1">
    <source>
        <dbReference type="ARBA" id="ARBA00022801"/>
    </source>
</evidence>
<accession>A0A160T0A9</accession>
<dbReference type="Proteomes" id="UP000215027">
    <property type="component" value="Chromosome I"/>
</dbReference>
<comment type="similarity">
    <text evidence="2">Belongs to the 2H phosphoesterase superfamily. ThpR family.</text>
</comment>
<comment type="function">
    <text evidence="2">Hydrolyzes RNA 2',3'-cyclic phosphodiester to an RNA 2'-phosphomonoester.</text>
</comment>
<gene>
    <name evidence="4" type="ORF">CFX0092_A1016</name>
</gene>
<dbReference type="NCBIfam" id="TIGR02258">
    <property type="entry name" value="2_5_ligase"/>
    <property type="match status" value="1"/>
</dbReference>
<organism evidence="4 5">
    <name type="scientific">Candidatus Promineifilum breve</name>
    <dbReference type="NCBI Taxonomy" id="1806508"/>
    <lineage>
        <taxon>Bacteria</taxon>
        <taxon>Bacillati</taxon>
        <taxon>Chloroflexota</taxon>
        <taxon>Ardenticatenia</taxon>
        <taxon>Candidatus Promineifilales</taxon>
        <taxon>Candidatus Promineifilaceae</taxon>
        <taxon>Candidatus Promineifilum</taxon>
    </lineage>
</organism>
<dbReference type="Pfam" id="PF02834">
    <property type="entry name" value="LigT_PEase"/>
    <property type="match status" value="2"/>
</dbReference>
<dbReference type="EC" id="3.1.4.58" evidence="2"/>
<protein>
    <recommendedName>
        <fullName evidence="2">RNA 2',3'-cyclic phosphodiesterase</fullName>
        <shortName evidence="2">RNA 2',3'-CPDase</shortName>
        <ecNumber evidence="2">3.1.4.58</ecNumber>
    </recommendedName>
</protein>
<comment type="catalytic activity">
    <reaction evidence="2">
        <text>a 3'-end 2',3'-cyclophospho-ribonucleotide-RNA + H2O = a 3'-end 2'-phospho-ribonucleotide-RNA + H(+)</text>
        <dbReference type="Rhea" id="RHEA:11828"/>
        <dbReference type="Rhea" id="RHEA-COMP:10464"/>
        <dbReference type="Rhea" id="RHEA-COMP:17353"/>
        <dbReference type="ChEBI" id="CHEBI:15377"/>
        <dbReference type="ChEBI" id="CHEBI:15378"/>
        <dbReference type="ChEBI" id="CHEBI:83064"/>
        <dbReference type="ChEBI" id="CHEBI:173113"/>
        <dbReference type="EC" id="3.1.4.58"/>
    </reaction>
</comment>
<evidence type="ECO:0000256" key="2">
    <source>
        <dbReference type="HAMAP-Rule" id="MF_01940"/>
    </source>
</evidence>
<feature type="domain" description="Phosphoesterase HXTX" evidence="3">
    <location>
        <begin position="124"/>
        <end position="193"/>
    </location>
</feature>
<evidence type="ECO:0000259" key="3">
    <source>
        <dbReference type="Pfam" id="PF02834"/>
    </source>
</evidence>
<feature type="short sequence motif" description="HXTX 2" evidence="2">
    <location>
        <begin position="152"/>
        <end position="155"/>
    </location>
</feature>
<dbReference type="GO" id="GO:0004113">
    <property type="term" value="F:2',3'-cyclic-nucleotide 3'-phosphodiesterase activity"/>
    <property type="evidence" value="ECO:0007669"/>
    <property type="project" value="InterPro"/>
</dbReference>
<name>A0A160T0A9_9CHLR</name>
<reference evidence="4" key="1">
    <citation type="submission" date="2016-01" db="EMBL/GenBank/DDBJ databases">
        <authorList>
            <person name="Mcilroy J.S."/>
            <person name="Karst M S."/>
            <person name="Albertsen M."/>
        </authorList>
    </citation>
    <scope>NUCLEOTIDE SEQUENCE</scope>
    <source>
        <strain evidence="4">Cfx-K</strain>
    </source>
</reference>
<dbReference type="GO" id="GO:0008664">
    <property type="term" value="F:RNA 2',3'-cyclic 3'-phosphodiesterase activity"/>
    <property type="evidence" value="ECO:0007669"/>
    <property type="project" value="UniProtKB-EC"/>
</dbReference>
<dbReference type="EMBL" id="LN890655">
    <property type="protein sequence ID" value="CUS02894.2"/>
    <property type="molecule type" value="Genomic_DNA"/>
</dbReference>
<keyword evidence="5" id="KW-1185">Reference proteome</keyword>
<feature type="short sequence motif" description="HXTX 1" evidence="2">
    <location>
        <begin position="60"/>
        <end position="63"/>
    </location>
</feature>
<feature type="domain" description="Phosphoesterase HXTX" evidence="3">
    <location>
        <begin position="25"/>
        <end position="111"/>
    </location>
</feature>
<evidence type="ECO:0000313" key="4">
    <source>
        <dbReference type="EMBL" id="CUS02894.2"/>
    </source>
</evidence>
<keyword evidence="1 2" id="KW-0378">Hydrolase</keyword>
<dbReference type="AlphaFoldDB" id="A0A160T0A9"/>
<dbReference type="Gene3D" id="3.90.1140.10">
    <property type="entry name" value="Cyclic phosphodiesterase"/>
    <property type="match status" value="1"/>
</dbReference>
<evidence type="ECO:0000313" key="5">
    <source>
        <dbReference type="Proteomes" id="UP000215027"/>
    </source>
</evidence>
<feature type="active site" description="Proton donor" evidence="2">
    <location>
        <position position="60"/>
    </location>
</feature>
<dbReference type="InterPro" id="IPR009097">
    <property type="entry name" value="Cyclic_Pdiesterase"/>
</dbReference>
<dbReference type="InterPro" id="IPR004175">
    <property type="entry name" value="RNA_CPDase"/>
</dbReference>
<feature type="active site" description="Proton acceptor" evidence="2">
    <location>
        <position position="152"/>
    </location>
</feature>
<dbReference type="PANTHER" id="PTHR35561:SF1">
    <property type="entry name" value="RNA 2',3'-CYCLIC PHOSPHODIESTERASE"/>
    <property type="match status" value="1"/>
</dbReference>
<dbReference type="InterPro" id="IPR014051">
    <property type="entry name" value="Phosphoesterase_HXTX"/>
</dbReference>
<dbReference type="SUPFAM" id="SSF55144">
    <property type="entry name" value="LigT-like"/>
    <property type="match status" value="1"/>
</dbReference>
<dbReference type="GO" id="GO:0016874">
    <property type="term" value="F:ligase activity"/>
    <property type="evidence" value="ECO:0007669"/>
    <property type="project" value="UniProtKB-KW"/>
</dbReference>
<sequence length="205" mass="21938">MREEGRFAKPPYNFAMSTIRAFIAIDLPADVKIALGQIAATLGDGLPRGAVRWVRPEQMHLTLTFLAETPVAKVPAIQSAMDTIAAQQQPFALALAGIGCFPNRRRPRVVWVGLAAAAGSGESAPLLALKAALDAALTPLGLPPEDKPFRAHLTLGRVKDEPAAQAVAWATPVPRLEVPVTAIHLIESQLRPDGSVHTVRHTSRF</sequence>
<dbReference type="HAMAP" id="MF_01940">
    <property type="entry name" value="RNA_CPDase"/>
    <property type="match status" value="1"/>
</dbReference>
<proteinExistence type="inferred from homology"/>
<keyword evidence="4" id="KW-0436">Ligase</keyword>